<feature type="compositionally biased region" description="Basic and acidic residues" evidence="1">
    <location>
        <begin position="151"/>
        <end position="162"/>
    </location>
</feature>
<evidence type="ECO:0000256" key="1">
    <source>
        <dbReference type="SAM" id="MobiDB-lite"/>
    </source>
</evidence>
<evidence type="ECO:0000313" key="2">
    <source>
        <dbReference type="EMBL" id="KAK4306337.1"/>
    </source>
</evidence>
<dbReference type="AlphaFoldDB" id="A0AAE1PFS6"/>
<evidence type="ECO:0000313" key="3">
    <source>
        <dbReference type="Proteomes" id="UP001292094"/>
    </source>
</evidence>
<reference evidence="2" key="1">
    <citation type="submission" date="2023-11" db="EMBL/GenBank/DDBJ databases">
        <title>Genome assemblies of two species of porcelain crab, Petrolisthes cinctipes and Petrolisthes manimaculis (Anomura: Porcellanidae).</title>
        <authorList>
            <person name="Angst P."/>
        </authorList>
    </citation>
    <scope>NUCLEOTIDE SEQUENCE</scope>
    <source>
        <strain evidence="2">PB745_02</strain>
        <tissue evidence="2">Gill</tissue>
    </source>
</reference>
<sequence>MVGSIHIRPNVHQQSICSRDTKDSRGSSKSPDPMTGKKVSITTPPPQQTPLSTLASVSIYSSQSSPSSPSSVSIRLPVQTKGEVVCAPPHGTSRHLYPWPRRSIVGKGSGREIGVDGGGDDSGDEGGGTGEGREGEGREVEEGRGGTPAAREVEGREGREWGDVGGSGETLEVLGS</sequence>
<feature type="compositionally biased region" description="Basic and acidic residues" evidence="1">
    <location>
        <begin position="131"/>
        <end position="144"/>
    </location>
</feature>
<keyword evidence="3" id="KW-1185">Reference proteome</keyword>
<dbReference type="EMBL" id="JAWZYT010002149">
    <property type="protein sequence ID" value="KAK4306337.1"/>
    <property type="molecule type" value="Genomic_DNA"/>
</dbReference>
<gene>
    <name evidence="2" type="ORF">Pmani_021830</name>
</gene>
<comment type="caution">
    <text evidence="2">The sequence shown here is derived from an EMBL/GenBank/DDBJ whole genome shotgun (WGS) entry which is preliminary data.</text>
</comment>
<organism evidence="2 3">
    <name type="scientific">Petrolisthes manimaculis</name>
    <dbReference type="NCBI Taxonomy" id="1843537"/>
    <lineage>
        <taxon>Eukaryota</taxon>
        <taxon>Metazoa</taxon>
        <taxon>Ecdysozoa</taxon>
        <taxon>Arthropoda</taxon>
        <taxon>Crustacea</taxon>
        <taxon>Multicrustacea</taxon>
        <taxon>Malacostraca</taxon>
        <taxon>Eumalacostraca</taxon>
        <taxon>Eucarida</taxon>
        <taxon>Decapoda</taxon>
        <taxon>Pleocyemata</taxon>
        <taxon>Anomura</taxon>
        <taxon>Galatheoidea</taxon>
        <taxon>Porcellanidae</taxon>
        <taxon>Petrolisthes</taxon>
    </lineage>
</organism>
<protein>
    <submittedName>
        <fullName evidence="2">Uncharacterized protein</fullName>
    </submittedName>
</protein>
<name>A0AAE1PFS6_9EUCA</name>
<proteinExistence type="predicted"/>
<feature type="region of interest" description="Disordered" evidence="1">
    <location>
        <begin position="1"/>
        <end position="176"/>
    </location>
</feature>
<dbReference type="Proteomes" id="UP001292094">
    <property type="component" value="Unassembled WGS sequence"/>
</dbReference>
<feature type="compositionally biased region" description="Low complexity" evidence="1">
    <location>
        <begin position="49"/>
        <end position="74"/>
    </location>
</feature>
<accession>A0AAE1PFS6</accession>